<sequence>MSQTTLNLVAVTIFALVMSTLLGPLLHIPEYIPAIAAFGILGIATLDTLNWQGQAGTLLLDWLASFSPAHRARVTHHEAGHFLTAHLLEIPVTGYTLSAWEAFRQGQPGQGGVSFGSEELEAALEQGTISAQLVDRFCTVLMAGAIAESLVYGDVQGGADDRQKLRSLWAQMRRPAAEGEMKERWSKLSAKTLLEDHWDAYEALVVAMEMGLSVEGCCKLIDQHQIEESLEVG</sequence>
<name>A0A951QEN3_9CYAN</name>
<dbReference type="GO" id="GO:0004176">
    <property type="term" value="F:ATP-dependent peptidase activity"/>
    <property type="evidence" value="ECO:0007669"/>
    <property type="project" value="InterPro"/>
</dbReference>
<reference evidence="2" key="1">
    <citation type="submission" date="2021-05" db="EMBL/GenBank/DDBJ databases">
        <authorList>
            <person name="Pietrasiak N."/>
            <person name="Ward R."/>
            <person name="Stajich J.E."/>
            <person name="Kurbessoian T."/>
        </authorList>
    </citation>
    <scope>NUCLEOTIDE SEQUENCE</scope>
    <source>
        <strain evidence="2">UHER 2000/2452</strain>
    </source>
</reference>
<accession>A0A951QEN3</accession>
<feature type="transmembrane region" description="Helical" evidence="1">
    <location>
        <begin position="7"/>
        <end position="25"/>
    </location>
</feature>
<evidence type="ECO:0000256" key="1">
    <source>
        <dbReference type="SAM" id="Phobius"/>
    </source>
</evidence>
<dbReference type="GO" id="GO:0004222">
    <property type="term" value="F:metalloendopeptidase activity"/>
    <property type="evidence" value="ECO:0007669"/>
    <property type="project" value="InterPro"/>
</dbReference>
<dbReference type="GO" id="GO:0005524">
    <property type="term" value="F:ATP binding"/>
    <property type="evidence" value="ECO:0007669"/>
    <property type="project" value="InterPro"/>
</dbReference>
<dbReference type="InterPro" id="IPR037219">
    <property type="entry name" value="Peptidase_M41-like"/>
</dbReference>
<protein>
    <submittedName>
        <fullName evidence="2">ATP-dependent Zn protease</fullName>
    </submittedName>
</protein>
<dbReference type="EMBL" id="JAHHHD010000020">
    <property type="protein sequence ID" value="MBW4660405.1"/>
    <property type="molecule type" value="Genomic_DNA"/>
</dbReference>
<dbReference type="SUPFAM" id="SSF140990">
    <property type="entry name" value="FtsH protease domain-like"/>
    <property type="match status" value="1"/>
</dbReference>
<dbReference type="PANTHER" id="PTHR33471:SF7">
    <property type="entry name" value="ATP-DEPENDENT ZINC METALLOPROTEASE-RELATED"/>
    <property type="match status" value="1"/>
</dbReference>
<gene>
    <name evidence="2" type="ORF">KME15_17165</name>
</gene>
<evidence type="ECO:0000313" key="2">
    <source>
        <dbReference type="EMBL" id="MBW4660405.1"/>
    </source>
</evidence>
<keyword evidence="1" id="KW-1133">Transmembrane helix</keyword>
<keyword evidence="1" id="KW-0812">Transmembrane</keyword>
<proteinExistence type="predicted"/>
<comment type="caution">
    <text evidence="2">The sequence shown here is derived from an EMBL/GenBank/DDBJ whole genome shotgun (WGS) entry which is preliminary data.</text>
</comment>
<dbReference type="GO" id="GO:0006508">
    <property type="term" value="P:proteolysis"/>
    <property type="evidence" value="ECO:0007669"/>
    <property type="project" value="UniProtKB-KW"/>
</dbReference>
<keyword evidence="1" id="KW-0472">Membrane</keyword>
<dbReference type="PANTHER" id="PTHR33471">
    <property type="entry name" value="ATP-DEPENDENT ZINC METALLOPROTEASE-RELATED"/>
    <property type="match status" value="1"/>
</dbReference>
<keyword evidence="2" id="KW-0378">Hydrolase</keyword>
<dbReference type="Gene3D" id="1.20.58.760">
    <property type="entry name" value="Peptidase M41"/>
    <property type="match status" value="1"/>
</dbReference>
<dbReference type="AlphaFoldDB" id="A0A951QEN3"/>
<keyword evidence="2" id="KW-0645">Protease</keyword>
<organism evidence="2 3">
    <name type="scientific">Drouetiella hepatica Uher 2000/2452</name>
    <dbReference type="NCBI Taxonomy" id="904376"/>
    <lineage>
        <taxon>Bacteria</taxon>
        <taxon>Bacillati</taxon>
        <taxon>Cyanobacteriota</taxon>
        <taxon>Cyanophyceae</taxon>
        <taxon>Oculatellales</taxon>
        <taxon>Oculatellaceae</taxon>
        <taxon>Drouetiella</taxon>
    </lineage>
</organism>
<reference evidence="2" key="2">
    <citation type="journal article" date="2022" name="Microbiol. Resour. Announc.">
        <title>Metagenome Sequencing to Explore Phylogenomics of Terrestrial Cyanobacteria.</title>
        <authorList>
            <person name="Ward R.D."/>
            <person name="Stajich J.E."/>
            <person name="Johansen J.R."/>
            <person name="Huntemann M."/>
            <person name="Clum A."/>
            <person name="Foster B."/>
            <person name="Foster B."/>
            <person name="Roux S."/>
            <person name="Palaniappan K."/>
            <person name="Varghese N."/>
            <person name="Mukherjee S."/>
            <person name="Reddy T.B.K."/>
            <person name="Daum C."/>
            <person name="Copeland A."/>
            <person name="Chen I.A."/>
            <person name="Ivanova N.N."/>
            <person name="Kyrpides N.C."/>
            <person name="Shapiro N."/>
            <person name="Eloe-Fadrosh E.A."/>
            <person name="Pietrasiak N."/>
        </authorList>
    </citation>
    <scope>NUCLEOTIDE SEQUENCE</scope>
    <source>
        <strain evidence="2">UHER 2000/2452</strain>
    </source>
</reference>
<evidence type="ECO:0000313" key="3">
    <source>
        <dbReference type="Proteomes" id="UP000757435"/>
    </source>
</evidence>
<dbReference type="Proteomes" id="UP000757435">
    <property type="component" value="Unassembled WGS sequence"/>
</dbReference>